<dbReference type="KEGG" id="spai:FPZ24_15695"/>
<evidence type="ECO:0000313" key="3">
    <source>
        <dbReference type="Proteomes" id="UP000315673"/>
    </source>
</evidence>
<evidence type="ECO:0000259" key="1">
    <source>
        <dbReference type="Pfam" id="PF13439"/>
    </source>
</evidence>
<keyword evidence="3" id="KW-1185">Reference proteome</keyword>
<dbReference type="GO" id="GO:0016757">
    <property type="term" value="F:glycosyltransferase activity"/>
    <property type="evidence" value="ECO:0007669"/>
    <property type="project" value="TreeGrafter"/>
</dbReference>
<dbReference type="OrthoDB" id="5490290at2"/>
<dbReference type="Pfam" id="PF13692">
    <property type="entry name" value="Glyco_trans_1_4"/>
    <property type="match status" value="1"/>
</dbReference>
<organism evidence="2 3">
    <name type="scientific">Sphingomonas panacisoli</name>
    <dbReference type="NCBI Taxonomy" id="1813879"/>
    <lineage>
        <taxon>Bacteria</taxon>
        <taxon>Pseudomonadati</taxon>
        <taxon>Pseudomonadota</taxon>
        <taxon>Alphaproteobacteria</taxon>
        <taxon>Sphingomonadales</taxon>
        <taxon>Sphingomonadaceae</taxon>
        <taxon>Sphingomonas</taxon>
    </lineage>
</organism>
<keyword evidence="2" id="KW-0808">Transferase</keyword>
<dbReference type="PANTHER" id="PTHR45947:SF3">
    <property type="entry name" value="SULFOQUINOVOSYL TRANSFERASE SQD2"/>
    <property type="match status" value="1"/>
</dbReference>
<dbReference type="Gene3D" id="3.40.50.2000">
    <property type="entry name" value="Glycogen Phosphorylase B"/>
    <property type="match status" value="2"/>
</dbReference>
<dbReference type="SUPFAM" id="SSF53756">
    <property type="entry name" value="UDP-Glycosyltransferase/glycogen phosphorylase"/>
    <property type="match status" value="1"/>
</dbReference>
<dbReference type="InterPro" id="IPR050194">
    <property type="entry name" value="Glycosyltransferase_grp1"/>
</dbReference>
<dbReference type="Proteomes" id="UP000315673">
    <property type="component" value="Chromosome"/>
</dbReference>
<name>A0A5B8LMW0_9SPHN</name>
<dbReference type="CDD" id="cd03814">
    <property type="entry name" value="GT4-like"/>
    <property type="match status" value="1"/>
</dbReference>
<protein>
    <submittedName>
        <fullName evidence="2">Glycosyltransferase family 1 protein</fullName>
    </submittedName>
</protein>
<dbReference type="InterPro" id="IPR028098">
    <property type="entry name" value="Glyco_trans_4-like_N"/>
</dbReference>
<dbReference type="AlphaFoldDB" id="A0A5B8LMW0"/>
<evidence type="ECO:0000313" key="2">
    <source>
        <dbReference type="EMBL" id="QDZ08732.1"/>
    </source>
</evidence>
<gene>
    <name evidence="2" type="ORF">FPZ24_15695</name>
</gene>
<accession>A0A5B8LMW0</accession>
<feature type="domain" description="Glycosyltransferase subfamily 4-like N-terminal" evidence="1">
    <location>
        <begin position="37"/>
        <end position="198"/>
    </location>
</feature>
<sequence length="393" mass="42015">MMTGDATVTIAGAGRPLRVALFSGNYNYVKDGCNQALNMLAAYLQDNHGAEVRVYSPTTATPAFDPVGTLVYAPAVTIPGRSEFKLAIGLSPRLRRDLAAFAPDIVHVSAPDFLGVAAQKWAKARGIPVVASLHTRFETYFSYYGLSLFRGWAERHLARFYGRSDYVLVPNRPILDEMASARSDGHVRLWGRGVDRTRFDPARRDMPWRREVGIGDNEIAVLFFGRLVLEKGVDDFAAIVRRLQEQGIPARALVVGEGPAHARLAKALPDAVFTGHLTGDELGRAVASADVMVNPSVTEAFGNVVLEAMAAGLPVVSADAPSARALIEPGATGVLCPPGDIGAYADMVRQLIALPAETRKLSMAARAATAAFTWSAALAAVVAVYAEAVDPFV</sequence>
<dbReference type="EMBL" id="CP042306">
    <property type="protein sequence ID" value="QDZ08732.1"/>
    <property type="molecule type" value="Genomic_DNA"/>
</dbReference>
<dbReference type="Pfam" id="PF13439">
    <property type="entry name" value="Glyco_transf_4"/>
    <property type="match status" value="1"/>
</dbReference>
<proteinExistence type="predicted"/>
<dbReference type="PANTHER" id="PTHR45947">
    <property type="entry name" value="SULFOQUINOVOSYL TRANSFERASE SQD2"/>
    <property type="match status" value="1"/>
</dbReference>
<reference evidence="2 3" key="1">
    <citation type="submission" date="2019-07" db="EMBL/GenBank/DDBJ databases">
        <title>Full genome sequence of Sphingomonas sp. 4R-6-7(HKS19).</title>
        <authorList>
            <person name="Im W.-T."/>
        </authorList>
    </citation>
    <scope>NUCLEOTIDE SEQUENCE [LARGE SCALE GENOMIC DNA]</scope>
    <source>
        <strain evidence="2 3">HKS19</strain>
    </source>
</reference>